<organism evidence="2 3">
    <name type="scientific">Salix udensis</name>
    <dbReference type="NCBI Taxonomy" id="889485"/>
    <lineage>
        <taxon>Eukaryota</taxon>
        <taxon>Viridiplantae</taxon>
        <taxon>Streptophyta</taxon>
        <taxon>Embryophyta</taxon>
        <taxon>Tracheophyta</taxon>
        <taxon>Spermatophyta</taxon>
        <taxon>Magnoliopsida</taxon>
        <taxon>eudicotyledons</taxon>
        <taxon>Gunneridae</taxon>
        <taxon>Pentapetalae</taxon>
        <taxon>rosids</taxon>
        <taxon>fabids</taxon>
        <taxon>Malpighiales</taxon>
        <taxon>Salicaceae</taxon>
        <taxon>Saliceae</taxon>
        <taxon>Salix</taxon>
    </lineage>
</organism>
<protein>
    <submittedName>
        <fullName evidence="2">Uncharacterized protein</fullName>
    </submittedName>
</protein>
<comment type="caution">
    <text evidence="2">The sequence shown here is derived from an EMBL/GenBank/DDBJ whole genome shotgun (WGS) entry which is preliminary data.</text>
</comment>
<evidence type="ECO:0000313" key="2">
    <source>
        <dbReference type="EMBL" id="KAJ6401631.1"/>
    </source>
</evidence>
<feature type="compositionally biased region" description="Polar residues" evidence="1">
    <location>
        <begin position="7"/>
        <end position="20"/>
    </location>
</feature>
<dbReference type="AlphaFoldDB" id="A0AAD6NR96"/>
<reference evidence="2 3" key="1">
    <citation type="journal article" date="2023" name="Int. J. Mol. Sci.">
        <title>De Novo Assembly and Annotation of 11 Diverse Shrub Willow (Salix) Genomes Reveals Novel Gene Organization in Sex-Linked Regions.</title>
        <authorList>
            <person name="Hyden B."/>
            <person name="Feng K."/>
            <person name="Yates T.B."/>
            <person name="Jawdy S."/>
            <person name="Cereghino C."/>
            <person name="Smart L.B."/>
            <person name="Muchero W."/>
        </authorList>
    </citation>
    <scope>NUCLEOTIDE SEQUENCE [LARGE SCALE GENOMIC DNA]</scope>
    <source>
        <tissue evidence="2">Shoot tip</tissue>
    </source>
</reference>
<evidence type="ECO:0000313" key="3">
    <source>
        <dbReference type="Proteomes" id="UP001162972"/>
    </source>
</evidence>
<name>A0AAD6NR96_9ROSI</name>
<evidence type="ECO:0000256" key="1">
    <source>
        <dbReference type="SAM" id="MobiDB-lite"/>
    </source>
</evidence>
<accession>A0AAD6NR96</accession>
<keyword evidence="3" id="KW-1185">Reference proteome</keyword>
<feature type="region of interest" description="Disordered" evidence="1">
    <location>
        <begin position="1"/>
        <end position="72"/>
    </location>
</feature>
<dbReference type="Proteomes" id="UP001162972">
    <property type="component" value="Chromosome 14"/>
</dbReference>
<gene>
    <name evidence="2" type="ORF">OIU84_016936</name>
</gene>
<proteinExistence type="predicted"/>
<sequence length="72" mass="7749">MTAKNLKPNSKSLSVTQNLVTPPNPNPKDNTNDETGATSGAYGQPKNPGVQAKEPVQGRSQDKMITWADKVR</sequence>
<dbReference type="EMBL" id="JAPFFJ010000019">
    <property type="protein sequence ID" value="KAJ6401631.1"/>
    <property type="molecule type" value="Genomic_DNA"/>
</dbReference>